<protein>
    <submittedName>
        <fullName evidence="1">Uncharacterized protein</fullName>
    </submittedName>
</protein>
<evidence type="ECO:0000313" key="1">
    <source>
        <dbReference type="EMBL" id="RPA91021.1"/>
    </source>
</evidence>
<proteinExistence type="predicted"/>
<dbReference type="EMBL" id="ML120507">
    <property type="protein sequence ID" value="RPA91021.1"/>
    <property type="molecule type" value="Genomic_DNA"/>
</dbReference>
<gene>
    <name evidence="1" type="ORF">L873DRAFT_1820147</name>
</gene>
<evidence type="ECO:0000313" key="2">
    <source>
        <dbReference type="Proteomes" id="UP000276215"/>
    </source>
</evidence>
<dbReference type="OrthoDB" id="5417645at2759"/>
<keyword evidence="2" id="KW-1185">Reference proteome</keyword>
<name>A0A3N4J385_9PEZI</name>
<accession>A0A3N4J385</accession>
<reference evidence="1 2" key="1">
    <citation type="journal article" date="2018" name="Nat. Ecol. Evol.">
        <title>Pezizomycetes genomes reveal the molecular basis of ectomycorrhizal truffle lifestyle.</title>
        <authorList>
            <person name="Murat C."/>
            <person name="Payen T."/>
            <person name="Noel B."/>
            <person name="Kuo A."/>
            <person name="Morin E."/>
            <person name="Chen J."/>
            <person name="Kohler A."/>
            <person name="Krizsan K."/>
            <person name="Balestrini R."/>
            <person name="Da Silva C."/>
            <person name="Montanini B."/>
            <person name="Hainaut M."/>
            <person name="Levati E."/>
            <person name="Barry K.W."/>
            <person name="Belfiori B."/>
            <person name="Cichocki N."/>
            <person name="Clum A."/>
            <person name="Dockter R.B."/>
            <person name="Fauchery L."/>
            <person name="Guy J."/>
            <person name="Iotti M."/>
            <person name="Le Tacon F."/>
            <person name="Lindquist E.A."/>
            <person name="Lipzen A."/>
            <person name="Malagnac F."/>
            <person name="Mello A."/>
            <person name="Molinier V."/>
            <person name="Miyauchi S."/>
            <person name="Poulain J."/>
            <person name="Riccioni C."/>
            <person name="Rubini A."/>
            <person name="Sitrit Y."/>
            <person name="Splivallo R."/>
            <person name="Traeger S."/>
            <person name="Wang M."/>
            <person name="Zifcakova L."/>
            <person name="Wipf D."/>
            <person name="Zambonelli A."/>
            <person name="Paolocci F."/>
            <person name="Nowrousian M."/>
            <person name="Ottonello S."/>
            <person name="Baldrian P."/>
            <person name="Spatafora J.W."/>
            <person name="Henrissat B."/>
            <person name="Nagy L.G."/>
            <person name="Aury J.M."/>
            <person name="Wincker P."/>
            <person name="Grigoriev I.V."/>
            <person name="Bonfante P."/>
            <person name="Martin F.M."/>
        </authorList>
    </citation>
    <scope>NUCLEOTIDE SEQUENCE [LARGE SCALE GENOMIC DNA]</scope>
    <source>
        <strain evidence="1 2">120613-1</strain>
    </source>
</reference>
<dbReference type="AlphaFoldDB" id="A0A3N4J385"/>
<organism evidence="1 2">
    <name type="scientific">Choiromyces venosus 120613-1</name>
    <dbReference type="NCBI Taxonomy" id="1336337"/>
    <lineage>
        <taxon>Eukaryota</taxon>
        <taxon>Fungi</taxon>
        <taxon>Dikarya</taxon>
        <taxon>Ascomycota</taxon>
        <taxon>Pezizomycotina</taxon>
        <taxon>Pezizomycetes</taxon>
        <taxon>Pezizales</taxon>
        <taxon>Tuberaceae</taxon>
        <taxon>Choiromyces</taxon>
    </lineage>
</organism>
<sequence length="85" mass="9595">MAIFDLAYTITTLTARYYYMSTCLSATNPRIRGLGPLFNEYTTFYINEGVTCNLMDRMITLLTAVQEDPEWVVGGGRSCLLLLLL</sequence>
<dbReference type="Proteomes" id="UP000276215">
    <property type="component" value="Unassembled WGS sequence"/>
</dbReference>